<dbReference type="EMBL" id="JAAABJ010000148">
    <property type="protein sequence ID" value="NAW50039.1"/>
    <property type="molecule type" value="Genomic_DNA"/>
</dbReference>
<gene>
    <name evidence="1" type="ORF">GNY06_01070</name>
</gene>
<protein>
    <submittedName>
        <fullName evidence="1">Uncharacterized protein</fullName>
    </submittedName>
</protein>
<accession>A0A845PNW7</accession>
<keyword evidence="2" id="KW-1185">Reference proteome</keyword>
<evidence type="ECO:0000313" key="1">
    <source>
        <dbReference type="EMBL" id="NAW50039.1"/>
    </source>
</evidence>
<proteinExistence type="predicted"/>
<comment type="caution">
    <text evidence="1">The sequence shown here is derived from an EMBL/GenBank/DDBJ whole genome shotgun (WGS) entry which is preliminary data.</text>
</comment>
<reference evidence="1 2" key="1">
    <citation type="submission" date="2019-11" db="EMBL/GenBank/DDBJ databases">
        <title>Characterization of Elizabethkingia argenteiflava sp. nov., isolated from inner surface of Soybean Pods.</title>
        <authorList>
            <person name="Mo S."/>
        </authorList>
    </citation>
    <scope>NUCLEOTIDE SEQUENCE [LARGE SCALE GENOMIC DNA]</scope>
    <source>
        <strain evidence="1 2">YB22</strain>
    </source>
</reference>
<dbReference type="Proteomes" id="UP000553459">
    <property type="component" value="Unassembled WGS sequence"/>
</dbReference>
<dbReference type="Gene3D" id="3.10.180.10">
    <property type="entry name" value="2,3-Dihydroxybiphenyl 1,2-Dioxygenase, domain 1"/>
    <property type="match status" value="1"/>
</dbReference>
<name>A0A845PNW7_9FLAO</name>
<dbReference type="RefSeq" id="WP_166518420.1">
    <property type="nucleotide sequence ID" value="NZ_JAAABJ010000148.1"/>
</dbReference>
<evidence type="ECO:0000313" key="2">
    <source>
        <dbReference type="Proteomes" id="UP000553459"/>
    </source>
</evidence>
<sequence length="89" mass="10393">MEFIVRYENQHFSNYFFSSQEILCISEIGLATDFPLQFSESMNEIYKLPYFEKGPIRENFVAMGSNEGLLLISKLGRPWYPSKKTLAKL</sequence>
<organism evidence="1 2">
    <name type="scientific">Elizabethkingia argenteiflava</name>
    <dbReference type="NCBI Taxonomy" id="2681556"/>
    <lineage>
        <taxon>Bacteria</taxon>
        <taxon>Pseudomonadati</taxon>
        <taxon>Bacteroidota</taxon>
        <taxon>Flavobacteriia</taxon>
        <taxon>Flavobacteriales</taxon>
        <taxon>Weeksellaceae</taxon>
        <taxon>Elizabethkingia</taxon>
    </lineage>
</organism>
<dbReference type="AlphaFoldDB" id="A0A845PNW7"/>
<dbReference type="InterPro" id="IPR029068">
    <property type="entry name" value="Glyas_Bleomycin-R_OHBP_Dase"/>
</dbReference>